<gene>
    <name evidence="1" type="ORF">XTPLMG728_0418</name>
</gene>
<dbReference type="PANTHER" id="PTHR43235:SF1">
    <property type="entry name" value="GLUTAMINE AMIDOTRANSFERASE PB2B2.05-RELATED"/>
    <property type="match status" value="1"/>
</dbReference>
<dbReference type="SUPFAM" id="SSF52317">
    <property type="entry name" value="Class I glutamine amidotransferase-like"/>
    <property type="match status" value="1"/>
</dbReference>
<dbReference type="Gene3D" id="3.40.50.880">
    <property type="match status" value="1"/>
</dbReference>
<dbReference type="GO" id="GO:0005829">
    <property type="term" value="C:cytosol"/>
    <property type="evidence" value="ECO:0007669"/>
    <property type="project" value="TreeGrafter"/>
</dbReference>
<name>A0A0K2ZGG2_9XANT</name>
<reference evidence="1 2" key="1">
    <citation type="submission" date="2015-07" db="EMBL/GenBank/DDBJ databases">
        <authorList>
            <person name="Noorani M."/>
        </authorList>
    </citation>
    <scope>NUCLEOTIDE SEQUENCE [LARGE SCALE GENOMIC DNA]</scope>
    <source>
        <strain evidence="1">LMG728</strain>
    </source>
</reference>
<dbReference type="Pfam" id="PF07722">
    <property type="entry name" value="Peptidase_C26"/>
    <property type="match status" value="1"/>
</dbReference>
<dbReference type="AlphaFoldDB" id="A0A0K2ZGG2"/>
<dbReference type="EMBL" id="CXOK01000011">
    <property type="protein sequence ID" value="CTP84062.1"/>
    <property type="molecule type" value="Genomic_DNA"/>
</dbReference>
<keyword evidence="1" id="KW-0315">Glutamine amidotransferase</keyword>
<dbReference type="Proteomes" id="UP000041247">
    <property type="component" value="Unassembled WGS sequence"/>
</dbReference>
<evidence type="ECO:0000313" key="2">
    <source>
        <dbReference type="Proteomes" id="UP000041247"/>
    </source>
</evidence>
<dbReference type="GO" id="GO:0006598">
    <property type="term" value="P:polyamine catabolic process"/>
    <property type="evidence" value="ECO:0007669"/>
    <property type="project" value="TreeGrafter"/>
</dbReference>
<dbReference type="GO" id="GO:0016740">
    <property type="term" value="F:transferase activity"/>
    <property type="evidence" value="ECO:0007669"/>
    <property type="project" value="UniProtKB-KW"/>
</dbReference>
<organism evidence="1 2">
    <name type="scientific">Xanthomonas graminis pv. poae</name>
    <dbReference type="NCBI Taxonomy" id="227946"/>
    <lineage>
        <taxon>Bacteria</taxon>
        <taxon>Pseudomonadati</taxon>
        <taxon>Pseudomonadota</taxon>
        <taxon>Gammaproteobacteria</taxon>
        <taxon>Lysobacterales</taxon>
        <taxon>Lysobacteraceae</taxon>
        <taxon>Xanthomonas</taxon>
        <taxon>Xanthomonas translucens group</taxon>
        <taxon>Xanthomonas graminis</taxon>
    </lineage>
</organism>
<dbReference type="InterPro" id="IPR029062">
    <property type="entry name" value="Class_I_gatase-like"/>
</dbReference>
<proteinExistence type="predicted"/>
<evidence type="ECO:0000313" key="1">
    <source>
        <dbReference type="EMBL" id="CTP84062.1"/>
    </source>
</evidence>
<protein>
    <submittedName>
        <fullName evidence="1">Glutamine amidotransferases protein</fullName>
    </submittedName>
</protein>
<sequence length="286" mass="32165">MEHVSDRMIRPVVGVTSNRHIDDGVHRDRLRRRYIEALDTYAAVECVILPTVDGDLPWDTSLRRFRSLMHRLDGLVLTGDESNLDADIIDGRQRRWDRADDDVIPGERDRPRDRLSCVALSIARELDMPVLGICRGLQEMNVQQGGTLVTHLPATEFGIVHSEPMNVPRDQQYLPSHGIRIVPDGILSDILGEGNDWLQVNSLHNQGVFEPAPGVRVEAIADDGVVEAISYPSSTFQLGVQWHPEWHVRHDPVSQKIFHLFGDACQAYEARRHAGSNSASFHKAID</sequence>
<keyword evidence="1" id="KW-0808">Transferase</keyword>
<dbReference type="InterPro" id="IPR011697">
    <property type="entry name" value="Peptidase_C26"/>
</dbReference>
<dbReference type="RefSeq" id="WP_080999313.1">
    <property type="nucleotide sequence ID" value="NZ_CP076250.1"/>
</dbReference>
<dbReference type="PANTHER" id="PTHR43235">
    <property type="entry name" value="GLUTAMINE AMIDOTRANSFERASE PB2B2.05-RELATED"/>
    <property type="match status" value="1"/>
</dbReference>
<dbReference type="InterPro" id="IPR044668">
    <property type="entry name" value="PuuD-like"/>
</dbReference>
<dbReference type="PROSITE" id="PS51273">
    <property type="entry name" value="GATASE_TYPE_1"/>
    <property type="match status" value="1"/>
</dbReference>
<dbReference type="CDD" id="cd01745">
    <property type="entry name" value="GATase1_2"/>
    <property type="match status" value="1"/>
</dbReference>
<accession>A0A0K2ZGG2</accession>
<dbReference type="GO" id="GO:0033969">
    <property type="term" value="F:gamma-glutamyl-gamma-aminobutyrate hydrolase activity"/>
    <property type="evidence" value="ECO:0007669"/>
    <property type="project" value="TreeGrafter"/>
</dbReference>